<accession>A0A370DDP0</accession>
<evidence type="ECO:0000313" key="2">
    <source>
        <dbReference type="Proteomes" id="UP000254266"/>
    </source>
</evidence>
<comment type="caution">
    <text evidence="1">The sequence shown here is derived from an EMBL/GenBank/DDBJ whole genome shotgun (WGS) entry which is preliminary data.</text>
</comment>
<proteinExistence type="predicted"/>
<name>A0A370DDP0_9GAMM</name>
<dbReference type="AlphaFoldDB" id="A0A370DDP0"/>
<reference evidence="1 2" key="1">
    <citation type="journal article" date="2018" name="ISME J.">
        <title>Endosymbiont genomes yield clues of tubeworm success.</title>
        <authorList>
            <person name="Li Y."/>
            <person name="Liles M.R."/>
            <person name="Halanych K.M."/>
        </authorList>
    </citation>
    <scope>NUCLEOTIDE SEQUENCE [LARGE SCALE GENOMIC DNA]</scope>
    <source>
        <strain evidence="1">A1464</strain>
    </source>
</reference>
<organism evidence="1 2">
    <name type="scientific">endosymbiont of Galathealinum brachiosum</name>
    <dbReference type="NCBI Taxonomy" id="2200906"/>
    <lineage>
        <taxon>Bacteria</taxon>
        <taxon>Pseudomonadati</taxon>
        <taxon>Pseudomonadota</taxon>
        <taxon>Gammaproteobacteria</taxon>
        <taxon>sulfur-oxidizing symbionts</taxon>
    </lineage>
</organism>
<gene>
    <name evidence="1" type="ORF">DIZ80_10445</name>
</gene>
<dbReference type="EMBL" id="QFXC01000011">
    <property type="protein sequence ID" value="RDH82690.1"/>
    <property type="molecule type" value="Genomic_DNA"/>
</dbReference>
<sequence length="87" mass="10150">MILPIDDNYRVVGNAYGWSIEKKRPYKKTSKWEPIKWFGSLEQAINGLGRLWLRTSDAETLESALLEVERISARLSRALDKDYYQSL</sequence>
<dbReference type="Proteomes" id="UP000254266">
    <property type="component" value="Unassembled WGS sequence"/>
</dbReference>
<keyword evidence="2" id="KW-1185">Reference proteome</keyword>
<protein>
    <submittedName>
        <fullName evidence="1">Uncharacterized protein</fullName>
    </submittedName>
</protein>
<evidence type="ECO:0000313" key="1">
    <source>
        <dbReference type="EMBL" id="RDH82690.1"/>
    </source>
</evidence>